<gene>
    <name evidence="1" type="ORF">GCM10007854_03900</name>
</gene>
<dbReference type="EMBL" id="BSNJ01000001">
    <property type="protein sequence ID" value="GLQ19435.1"/>
    <property type="molecule type" value="Genomic_DNA"/>
</dbReference>
<sequence length="46" mass="4813">MVGTSAVRFRLSAKAVMRARKADDVLTTGGCIKAGSGQDFEKDAVP</sequence>
<evidence type="ECO:0000313" key="1">
    <source>
        <dbReference type="EMBL" id="GLQ19435.1"/>
    </source>
</evidence>
<organism evidence="1 2">
    <name type="scientific">Algimonas porphyrae</name>
    <dbReference type="NCBI Taxonomy" id="1128113"/>
    <lineage>
        <taxon>Bacteria</taxon>
        <taxon>Pseudomonadati</taxon>
        <taxon>Pseudomonadota</taxon>
        <taxon>Alphaproteobacteria</taxon>
        <taxon>Maricaulales</taxon>
        <taxon>Robiginitomaculaceae</taxon>
        <taxon>Algimonas</taxon>
    </lineage>
</organism>
<dbReference type="Proteomes" id="UP001161390">
    <property type="component" value="Unassembled WGS sequence"/>
</dbReference>
<accession>A0ABQ5UXI0</accession>
<proteinExistence type="predicted"/>
<evidence type="ECO:0000313" key="2">
    <source>
        <dbReference type="Proteomes" id="UP001161390"/>
    </source>
</evidence>
<keyword evidence="2" id="KW-1185">Reference proteome</keyword>
<comment type="caution">
    <text evidence="1">The sequence shown here is derived from an EMBL/GenBank/DDBJ whole genome shotgun (WGS) entry which is preliminary data.</text>
</comment>
<reference evidence="1" key="1">
    <citation type="journal article" date="2014" name="Int. J. Syst. Evol. Microbiol.">
        <title>Complete genome of a new Firmicutes species belonging to the dominant human colonic microbiota ('Ruminococcus bicirculans') reveals two chromosomes and a selective capacity to utilize plant glucans.</title>
        <authorList>
            <consortium name="NISC Comparative Sequencing Program"/>
            <person name="Wegmann U."/>
            <person name="Louis P."/>
            <person name="Goesmann A."/>
            <person name="Henrissat B."/>
            <person name="Duncan S.H."/>
            <person name="Flint H.J."/>
        </authorList>
    </citation>
    <scope>NUCLEOTIDE SEQUENCE</scope>
    <source>
        <strain evidence="1">NBRC 108216</strain>
    </source>
</reference>
<protein>
    <submittedName>
        <fullName evidence="1">Uncharacterized protein</fullName>
    </submittedName>
</protein>
<reference evidence="1" key="2">
    <citation type="submission" date="2023-01" db="EMBL/GenBank/DDBJ databases">
        <title>Draft genome sequence of Algimonas porphyrae strain NBRC 108216.</title>
        <authorList>
            <person name="Sun Q."/>
            <person name="Mori K."/>
        </authorList>
    </citation>
    <scope>NUCLEOTIDE SEQUENCE</scope>
    <source>
        <strain evidence="1">NBRC 108216</strain>
    </source>
</reference>
<name>A0ABQ5UXI0_9PROT</name>